<protein>
    <submittedName>
        <fullName evidence="3">Predicted protein</fullName>
    </submittedName>
</protein>
<evidence type="ECO:0000256" key="1">
    <source>
        <dbReference type="SAM" id="MobiDB-lite"/>
    </source>
</evidence>
<keyword evidence="2" id="KW-1133">Transmembrane helix</keyword>
<evidence type="ECO:0000256" key="2">
    <source>
        <dbReference type="SAM" id="Phobius"/>
    </source>
</evidence>
<dbReference type="AlphaFoldDB" id="C1MZM3"/>
<keyword evidence="4" id="KW-1185">Reference proteome</keyword>
<feature type="compositionally biased region" description="Pro residues" evidence="1">
    <location>
        <begin position="269"/>
        <end position="279"/>
    </location>
</feature>
<feature type="region of interest" description="Disordered" evidence="1">
    <location>
        <begin position="1"/>
        <end position="21"/>
    </location>
</feature>
<sequence length="292" mass="31342">MKLPRLDENTPLAPQEASPSTSRSIARAATRVVAAIAVLAAFAAAVVSTRGGDFDFNLAGALPSLGAQGASPPRFLTKRHLRHAIEHCMKLGDLSHKCKSMRDWDVSFITDMSGVFAGFADYNPDVSNWNTAQVTSTAGMFSGASGFDGDLGAWDMRGVVDMSGMFRGATAFTGRGLERWDVGGVKDATMTFRGAKSFVADISQWNVANVVHMDGMFEQATAFDVDLNPPMSMWDACKATREKMFEGATKMEADASKQPRESQPGCGVSPPPPPPPPPTEGDQDEDEDQEDR</sequence>
<dbReference type="KEGG" id="mpp:MICPUCDRAFT_60782"/>
<proteinExistence type="predicted"/>
<feature type="compositionally biased region" description="Acidic residues" evidence="1">
    <location>
        <begin position="281"/>
        <end position="292"/>
    </location>
</feature>
<feature type="region of interest" description="Disordered" evidence="1">
    <location>
        <begin position="247"/>
        <end position="292"/>
    </location>
</feature>
<feature type="transmembrane region" description="Helical" evidence="2">
    <location>
        <begin position="28"/>
        <end position="47"/>
    </location>
</feature>
<dbReference type="NCBIfam" id="TIGR02167">
    <property type="entry name" value="Liste_lipo_26"/>
    <property type="match status" value="1"/>
</dbReference>
<accession>C1MZM3</accession>
<dbReference type="OrthoDB" id="416134at2759"/>
<organism evidence="4">
    <name type="scientific">Micromonas pusilla (strain CCMP1545)</name>
    <name type="common">Picoplanktonic green alga</name>
    <dbReference type="NCBI Taxonomy" id="564608"/>
    <lineage>
        <taxon>Eukaryota</taxon>
        <taxon>Viridiplantae</taxon>
        <taxon>Chlorophyta</taxon>
        <taxon>Mamiellophyceae</taxon>
        <taxon>Mamiellales</taxon>
        <taxon>Mamiellaceae</taxon>
        <taxon>Micromonas</taxon>
    </lineage>
</organism>
<dbReference type="RefSeq" id="XP_003061245.1">
    <property type="nucleotide sequence ID" value="XM_003061199.1"/>
</dbReference>
<reference evidence="3 4" key="1">
    <citation type="journal article" date="2009" name="Science">
        <title>Green evolution and dynamic adaptations revealed by genomes of the marine picoeukaryotes Micromonas.</title>
        <authorList>
            <person name="Worden A.Z."/>
            <person name="Lee J.H."/>
            <person name="Mock T."/>
            <person name="Rouze P."/>
            <person name="Simmons M.P."/>
            <person name="Aerts A.L."/>
            <person name="Allen A.E."/>
            <person name="Cuvelier M.L."/>
            <person name="Derelle E."/>
            <person name="Everett M.V."/>
            <person name="Foulon E."/>
            <person name="Grimwood J."/>
            <person name="Gundlach H."/>
            <person name="Henrissat B."/>
            <person name="Napoli C."/>
            <person name="McDonald S.M."/>
            <person name="Parker M.S."/>
            <person name="Rombauts S."/>
            <person name="Salamov A."/>
            <person name="Von Dassow P."/>
            <person name="Badger J.H."/>
            <person name="Coutinho P.M."/>
            <person name="Demir E."/>
            <person name="Dubchak I."/>
            <person name="Gentemann C."/>
            <person name="Eikrem W."/>
            <person name="Gready J.E."/>
            <person name="John U."/>
            <person name="Lanier W."/>
            <person name="Lindquist E.A."/>
            <person name="Lucas S."/>
            <person name="Mayer K.F."/>
            <person name="Moreau H."/>
            <person name="Not F."/>
            <person name="Otillar R."/>
            <person name="Panaud O."/>
            <person name="Pangilinan J."/>
            <person name="Paulsen I."/>
            <person name="Piegu B."/>
            <person name="Poliakov A."/>
            <person name="Robbens S."/>
            <person name="Schmutz J."/>
            <person name="Toulza E."/>
            <person name="Wyss T."/>
            <person name="Zelensky A."/>
            <person name="Zhou K."/>
            <person name="Armbrust E.V."/>
            <person name="Bhattacharya D."/>
            <person name="Goodenough U.W."/>
            <person name="Van de Peer Y."/>
            <person name="Grigoriev I.V."/>
        </authorList>
    </citation>
    <scope>NUCLEOTIDE SEQUENCE [LARGE SCALE GENOMIC DNA]</scope>
    <source>
        <strain evidence="3 4">CCMP1545</strain>
    </source>
</reference>
<gene>
    <name evidence="3" type="ORF">MICPUCDRAFT_60782</name>
</gene>
<dbReference type="InterPro" id="IPR005046">
    <property type="entry name" value="DUF285"/>
</dbReference>
<dbReference type="GeneID" id="9686684"/>
<dbReference type="InterPro" id="IPR011889">
    <property type="entry name" value="Liste_lipo_26"/>
</dbReference>
<dbReference type="STRING" id="564608.C1MZM3"/>
<dbReference type="EMBL" id="GG663743">
    <property type="protein sequence ID" value="EEH54895.1"/>
    <property type="molecule type" value="Genomic_DNA"/>
</dbReference>
<keyword evidence="2" id="KW-0812">Transmembrane</keyword>
<evidence type="ECO:0000313" key="4">
    <source>
        <dbReference type="Proteomes" id="UP000001876"/>
    </source>
</evidence>
<dbReference type="Pfam" id="PF03382">
    <property type="entry name" value="DUF285"/>
    <property type="match status" value="2"/>
</dbReference>
<dbReference type="Proteomes" id="UP000001876">
    <property type="component" value="Unassembled WGS sequence"/>
</dbReference>
<keyword evidence="2" id="KW-0472">Membrane</keyword>
<name>C1MZM3_MICPC</name>
<evidence type="ECO:0000313" key="3">
    <source>
        <dbReference type="EMBL" id="EEH54895.1"/>
    </source>
</evidence>
<feature type="compositionally biased region" description="Basic and acidic residues" evidence="1">
    <location>
        <begin position="247"/>
        <end position="260"/>
    </location>
</feature>